<dbReference type="GO" id="GO:0004820">
    <property type="term" value="F:glycine-tRNA ligase activity"/>
    <property type="evidence" value="ECO:0007669"/>
    <property type="project" value="UniProtKB-UniRule"/>
</dbReference>
<accession>A0A939BQF5</accession>
<reference evidence="13" key="1">
    <citation type="submission" date="2021-01" db="EMBL/GenBank/DDBJ databases">
        <title>Genomic Encyclopedia of Type Strains, Phase IV (KMG-IV): sequencing the most valuable type-strain genomes for metagenomic binning, comparative biology and taxonomic classification.</title>
        <authorList>
            <person name="Goeker M."/>
        </authorList>
    </citation>
    <scope>NUCLEOTIDE SEQUENCE</scope>
    <source>
        <strain evidence="13">DSM 23230</strain>
    </source>
</reference>
<comment type="similarity">
    <text evidence="2 10">Belongs to the class-II aminoacyl-tRNA synthetase family.</text>
</comment>
<evidence type="ECO:0000256" key="5">
    <source>
        <dbReference type="ARBA" id="ARBA00022741"/>
    </source>
</evidence>
<organism evidence="13 14">
    <name type="scientific">Halanaerobacter jeridensis</name>
    <dbReference type="NCBI Taxonomy" id="706427"/>
    <lineage>
        <taxon>Bacteria</taxon>
        <taxon>Bacillati</taxon>
        <taxon>Bacillota</taxon>
        <taxon>Clostridia</taxon>
        <taxon>Halanaerobiales</taxon>
        <taxon>Halobacteroidaceae</taxon>
        <taxon>Halanaerobacter</taxon>
    </lineage>
</organism>
<keyword evidence="14" id="KW-1185">Reference proteome</keyword>
<evidence type="ECO:0000256" key="8">
    <source>
        <dbReference type="ARBA" id="ARBA00023146"/>
    </source>
</evidence>
<dbReference type="PRINTS" id="PR01045">
    <property type="entry name" value="TRNASYNTHGB"/>
</dbReference>
<dbReference type="GO" id="GO:0005524">
    <property type="term" value="F:ATP binding"/>
    <property type="evidence" value="ECO:0007669"/>
    <property type="project" value="UniProtKB-UniRule"/>
</dbReference>
<keyword evidence="6 10" id="KW-0067">ATP-binding</keyword>
<dbReference type="EC" id="6.1.1.14" evidence="10"/>
<comment type="subcellular location">
    <subcellularLocation>
        <location evidence="1 10">Cytoplasm</location>
    </subcellularLocation>
</comment>
<dbReference type="InterPro" id="IPR006194">
    <property type="entry name" value="Gly-tRNA-synth_heterodimer"/>
</dbReference>
<evidence type="ECO:0000259" key="12">
    <source>
        <dbReference type="Pfam" id="PF05746"/>
    </source>
</evidence>
<evidence type="ECO:0000256" key="4">
    <source>
        <dbReference type="ARBA" id="ARBA00022598"/>
    </source>
</evidence>
<dbReference type="EMBL" id="JAFBDQ010000004">
    <property type="protein sequence ID" value="MBM7556254.1"/>
    <property type="molecule type" value="Genomic_DNA"/>
</dbReference>
<comment type="catalytic activity">
    <reaction evidence="9 10">
        <text>tRNA(Gly) + glycine + ATP = glycyl-tRNA(Gly) + AMP + diphosphate</text>
        <dbReference type="Rhea" id="RHEA:16013"/>
        <dbReference type="Rhea" id="RHEA-COMP:9664"/>
        <dbReference type="Rhea" id="RHEA-COMP:9683"/>
        <dbReference type="ChEBI" id="CHEBI:30616"/>
        <dbReference type="ChEBI" id="CHEBI:33019"/>
        <dbReference type="ChEBI" id="CHEBI:57305"/>
        <dbReference type="ChEBI" id="CHEBI:78442"/>
        <dbReference type="ChEBI" id="CHEBI:78522"/>
        <dbReference type="ChEBI" id="CHEBI:456215"/>
        <dbReference type="EC" id="6.1.1.14"/>
    </reaction>
</comment>
<gene>
    <name evidence="10" type="primary">glyS</name>
    <name evidence="13" type="ORF">JOC47_001090</name>
</gene>
<evidence type="ECO:0000256" key="10">
    <source>
        <dbReference type="HAMAP-Rule" id="MF_00255"/>
    </source>
</evidence>
<dbReference type="AlphaFoldDB" id="A0A939BQF5"/>
<dbReference type="RefSeq" id="WP_204700989.1">
    <property type="nucleotide sequence ID" value="NZ_JAFBDQ010000004.1"/>
</dbReference>
<keyword evidence="3 10" id="KW-0963">Cytoplasm</keyword>
<dbReference type="PANTHER" id="PTHR30075:SF2">
    <property type="entry name" value="GLYCINE--TRNA LIGASE, CHLOROPLASTIC_MITOCHONDRIAL 2"/>
    <property type="match status" value="1"/>
</dbReference>
<dbReference type="GO" id="GO:0005829">
    <property type="term" value="C:cytosol"/>
    <property type="evidence" value="ECO:0007669"/>
    <property type="project" value="TreeGrafter"/>
</dbReference>
<sequence>MSKDLLLEIGTEEIPAGFMLPAFEQLEELAQELFEQKRIEIADVLATGTPRRLTLYIEDVAEEQEDLEKEIRGPAKNIAFDDNGEATKAGEGFARGQGLTPDELEIRDTENGEYVFACTTEEGQATKELLPDLLEEIIFKLDFPKSMRWGSQDMRFARPIKWLLSLYGTETIEFSVAEVEASNWSRGHRFLSEGQIEIEQPEAYFDLLETEGVIVDHSRRRKMIVEQIEEIERDKDVTVAIADDLLTEVNFLVEYPTALCGSFAEEFLQLPEEVLITSMREHQRYFPVRDQEGKLKNLFITVRNGNEGHLDIVREGNEKVLQARLADAKFFYEEDQQAPLENKVEQLKDIIFQEDLGTIYEKVERMIDLAQEFASDLEYTADEIEQAQRAAKLAKADLVTEMVNEFSKLQGVMGREYALIDGEDEAVAEAIFEHYLPRYADDKLPESKIGRVASLADKIDNIVACFSVGLIPTGSQDPYALRRQGLAVVKIITDAELDITLEQLINSALDLLEDNDKLTRSRNEIKEDLMDFFALRLEKLLEDNEIRYDVINAVLATDFSDVNDTILRADAVMKFRNEEGFAELITAFERASNLADKGKKEEVKPELFTDDSEKKLYAEYQDLKSKIADLIAKQDYLTALKQVATLKEAIDNFFNSVMVMAEDEEIKENRLGLLKSVTNLLSKIADLTEIVID</sequence>
<dbReference type="GO" id="GO:0004814">
    <property type="term" value="F:arginine-tRNA ligase activity"/>
    <property type="evidence" value="ECO:0007669"/>
    <property type="project" value="InterPro"/>
</dbReference>
<keyword evidence="7 10" id="KW-0648">Protein biosynthesis</keyword>
<dbReference type="NCBIfam" id="TIGR00211">
    <property type="entry name" value="glyS"/>
    <property type="match status" value="1"/>
</dbReference>
<evidence type="ECO:0000256" key="6">
    <source>
        <dbReference type="ARBA" id="ARBA00022840"/>
    </source>
</evidence>
<dbReference type="PANTHER" id="PTHR30075">
    <property type="entry name" value="GLYCYL-TRNA SYNTHETASE"/>
    <property type="match status" value="1"/>
</dbReference>
<dbReference type="PROSITE" id="PS50861">
    <property type="entry name" value="AA_TRNA_LIGASE_II_GLYAB"/>
    <property type="match status" value="1"/>
</dbReference>
<keyword evidence="8 10" id="KW-0030">Aminoacyl-tRNA synthetase</keyword>
<evidence type="ECO:0000256" key="1">
    <source>
        <dbReference type="ARBA" id="ARBA00004496"/>
    </source>
</evidence>
<dbReference type="Pfam" id="PF05746">
    <property type="entry name" value="DALR_1"/>
    <property type="match status" value="1"/>
</dbReference>
<proteinExistence type="inferred from homology"/>
<dbReference type="InterPro" id="IPR008909">
    <property type="entry name" value="DALR_anticod-bd"/>
</dbReference>
<protein>
    <recommendedName>
        <fullName evidence="10">Glycine--tRNA ligase beta subunit</fullName>
        <ecNumber evidence="10">6.1.1.14</ecNumber>
    </recommendedName>
    <alternativeName>
        <fullName evidence="10">Glycyl-tRNA synthetase beta subunit</fullName>
        <shortName evidence="10">GlyRS</shortName>
    </alternativeName>
</protein>
<evidence type="ECO:0000256" key="2">
    <source>
        <dbReference type="ARBA" id="ARBA00008226"/>
    </source>
</evidence>
<feature type="coiled-coil region" evidence="11">
    <location>
        <begin position="501"/>
        <end position="528"/>
    </location>
</feature>
<dbReference type="InterPro" id="IPR015944">
    <property type="entry name" value="Gly-tRNA-synth_bsu"/>
</dbReference>
<evidence type="ECO:0000256" key="9">
    <source>
        <dbReference type="ARBA" id="ARBA00047937"/>
    </source>
</evidence>
<evidence type="ECO:0000256" key="3">
    <source>
        <dbReference type="ARBA" id="ARBA00022490"/>
    </source>
</evidence>
<keyword evidence="5 10" id="KW-0547">Nucleotide-binding</keyword>
<comment type="subunit">
    <text evidence="10">Tetramer of two alpha and two beta subunits.</text>
</comment>
<dbReference type="Proteomes" id="UP000774000">
    <property type="component" value="Unassembled WGS sequence"/>
</dbReference>
<keyword evidence="11" id="KW-0175">Coiled coil</keyword>
<evidence type="ECO:0000313" key="13">
    <source>
        <dbReference type="EMBL" id="MBM7556254.1"/>
    </source>
</evidence>
<evidence type="ECO:0000313" key="14">
    <source>
        <dbReference type="Proteomes" id="UP000774000"/>
    </source>
</evidence>
<dbReference type="HAMAP" id="MF_00255">
    <property type="entry name" value="Gly_tRNA_synth_beta"/>
    <property type="match status" value="1"/>
</dbReference>
<keyword evidence="4 10" id="KW-0436">Ligase</keyword>
<feature type="domain" description="DALR anticodon binding" evidence="12">
    <location>
        <begin position="587"/>
        <end position="690"/>
    </location>
</feature>
<dbReference type="GO" id="GO:0006426">
    <property type="term" value="P:glycyl-tRNA aminoacylation"/>
    <property type="evidence" value="ECO:0007669"/>
    <property type="project" value="UniProtKB-UniRule"/>
</dbReference>
<comment type="caution">
    <text evidence="13">The sequence shown here is derived from an EMBL/GenBank/DDBJ whole genome shotgun (WGS) entry which is preliminary data.</text>
</comment>
<evidence type="ECO:0000256" key="7">
    <source>
        <dbReference type="ARBA" id="ARBA00022917"/>
    </source>
</evidence>
<dbReference type="Pfam" id="PF02092">
    <property type="entry name" value="tRNA_synt_2f"/>
    <property type="match status" value="1"/>
</dbReference>
<name>A0A939BQF5_9FIRM</name>
<evidence type="ECO:0000256" key="11">
    <source>
        <dbReference type="SAM" id="Coils"/>
    </source>
</evidence>
<dbReference type="SUPFAM" id="SSF109604">
    <property type="entry name" value="HD-domain/PDEase-like"/>
    <property type="match status" value="1"/>
</dbReference>
<dbReference type="GO" id="GO:0006420">
    <property type="term" value="P:arginyl-tRNA aminoacylation"/>
    <property type="evidence" value="ECO:0007669"/>
    <property type="project" value="InterPro"/>
</dbReference>